<dbReference type="GO" id="GO:0005484">
    <property type="term" value="F:SNAP receptor activity"/>
    <property type="evidence" value="ECO:0007669"/>
    <property type="project" value="TreeGrafter"/>
</dbReference>
<dbReference type="InterPro" id="IPR000727">
    <property type="entry name" value="T_SNARE_dom"/>
</dbReference>
<evidence type="ECO:0000313" key="4">
    <source>
        <dbReference type="EMBL" id="KAG9396334.1"/>
    </source>
</evidence>
<dbReference type="PROSITE" id="PS50192">
    <property type="entry name" value="T_SNARE"/>
    <property type="match status" value="1"/>
</dbReference>
<evidence type="ECO:0000256" key="1">
    <source>
        <dbReference type="ARBA" id="ARBA00009063"/>
    </source>
</evidence>
<comment type="similarity">
    <text evidence="1">Belongs to the syntaxin family.</text>
</comment>
<dbReference type="GO" id="GO:0006886">
    <property type="term" value="P:intracellular protein transport"/>
    <property type="evidence" value="ECO:0007669"/>
    <property type="project" value="TreeGrafter"/>
</dbReference>
<dbReference type="OrthoDB" id="10255013at2759"/>
<dbReference type="EMBL" id="JAHDYR010000006">
    <property type="protein sequence ID" value="KAG9396334.1"/>
    <property type="molecule type" value="Genomic_DNA"/>
</dbReference>
<proteinExistence type="inferred from homology"/>
<dbReference type="SMART" id="SM00397">
    <property type="entry name" value="t_SNARE"/>
    <property type="match status" value="1"/>
</dbReference>
<dbReference type="GO" id="GO:0012505">
    <property type="term" value="C:endomembrane system"/>
    <property type="evidence" value="ECO:0007669"/>
    <property type="project" value="TreeGrafter"/>
</dbReference>
<dbReference type="AlphaFoldDB" id="A0A8J6B8B3"/>
<dbReference type="Pfam" id="PF05739">
    <property type="entry name" value="SNARE"/>
    <property type="match status" value="1"/>
</dbReference>
<feature type="transmembrane region" description="Helical" evidence="2">
    <location>
        <begin position="278"/>
        <end position="301"/>
    </location>
</feature>
<dbReference type="CDD" id="cd15848">
    <property type="entry name" value="SNARE_syntaxin1-like"/>
    <property type="match status" value="1"/>
</dbReference>
<reference evidence="4" key="1">
    <citation type="submission" date="2021-05" db="EMBL/GenBank/DDBJ databases">
        <title>A free-living protist that lacks canonical eukaryotic 1 DNA replication and segregation systems.</title>
        <authorList>
            <person name="Salas-Leiva D.E."/>
            <person name="Tromer E.C."/>
            <person name="Curtis B.A."/>
            <person name="Jerlstrom-Hultqvist J."/>
            <person name="Kolisko M."/>
            <person name="Yi Z."/>
            <person name="Salas-Leiva J.S."/>
            <person name="Gallot-Lavallee L."/>
            <person name="Kops G.J.P.L."/>
            <person name="Archibald J.M."/>
            <person name="Simpson A.G.B."/>
            <person name="Roger A.J."/>
        </authorList>
    </citation>
    <scope>NUCLEOTIDE SEQUENCE</scope>
    <source>
        <strain evidence="4">BICM</strain>
    </source>
</reference>
<dbReference type="GO" id="GO:0048278">
    <property type="term" value="P:vesicle docking"/>
    <property type="evidence" value="ECO:0007669"/>
    <property type="project" value="TreeGrafter"/>
</dbReference>
<dbReference type="InterPro" id="IPR010989">
    <property type="entry name" value="SNARE"/>
</dbReference>
<dbReference type="GO" id="GO:0006906">
    <property type="term" value="P:vesicle fusion"/>
    <property type="evidence" value="ECO:0007669"/>
    <property type="project" value="TreeGrafter"/>
</dbReference>
<dbReference type="PANTHER" id="PTHR19957">
    <property type="entry name" value="SYNTAXIN"/>
    <property type="match status" value="1"/>
</dbReference>
<evidence type="ECO:0000259" key="3">
    <source>
        <dbReference type="PROSITE" id="PS50192"/>
    </source>
</evidence>
<keyword evidence="2" id="KW-0472">Membrane</keyword>
<dbReference type="GO" id="GO:0031201">
    <property type="term" value="C:SNARE complex"/>
    <property type="evidence" value="ECO:0007669"/>
    <property type="project" value="TreeGrafter"/>
</dbReference>
<dbReference type="GO" id="GO:0000149">
    <property type="term" value="F:SNARE binding"/>
    <property type="evidence" value="ECO:0007669"/>
    <property type="project" value="TreeGrafter"/>
</dbReference>
<sequence length="312" mass="35232">MNRFADLRSATADVEQVDVEIGLPEILDEEDGDVYGDDFSKLADTAKKTLGRIEKHIENIVKAQKRDSSSIRISDVLAGSSESQIQRETMECRNKIELVTKTLKQMDLMIKNYDGPETDVELRSRKNVYDYTSREMVRVVTQFQQMQAANREAFRQQLKRQIQIADMSIPEDRVEMVVDGVMSGDPDFDQAMQQEFGNSSEVVNAYREAKERHADIVKLTQSIKELHDMHKQFLFLVAQQSETLNHVADNISVAKDHVEKGVKQLAKAAKHQKKGRKIIYIIICVLLVILVLAIVVLALGLPLTLFSTVGAG</sequence>
<keyword evidence="2" id="KW-1133">Transmembrane helix</keyword>
<name>A0A8J6B8B3_9EUKA</name>
<evidence type="ECO:0000313" key="5">
    <source>
        <dbReference type="Proteomes" id="UP000717585"/>
    </source>
</evidence>
<evidence type="ECO:0000256" key="2">
    <source>
        <dbReference type="SAM" id="Phobius"/>
    </source>
</evidence>
<keyword evidence="5" id="KW-1185">Reference proteome</keyword>
<comment type="caution">
    <text evidence="4">The sequence shown here is derived from an EMBL/GenBank/DDBJ whole genome shotgun (WGS) entry which is preliminary data.</text>
</comment>
<dbReference type="SUPFAM" id="SSF47661">
    <property type="entry name" value="t-snare proteins"/>
    <property type="match status" value="1"/>
</dbReference>
<feature type="domain" description="T-SNARE coiled-coil homology" evidence="3">
    <location>
        <begin position="206"/>
        <end position="268"/>
    </location>
</feature>
<dbReference type="Gene3D" id="1.20.5.110">
    <property type="match status" value="1"/>
</dbReference>
<dbReference type="InterPro" id="IPR045242">
    <property type="entry name" value="Syntaxin"/>
</dbReference>
<protein>
    <submittedName>
        <fullName evidence="4">SNARE domain</fullName>
    </submittedName>
</protein>
<dbReference type="Proteomes" id="UP000717585">
    <property type="component" value="Unassembled WGS sequence"/>
</dbReference>
<dbReference type="Gene3D" id="1.20.58.70">
    <property type="match status" value="1"/>
</dbReference>
<keyword evidence="2" id="KW-0812">Transmembrane</keyword>
<accession>A0A8J6B8B3</accession>
<gene>
    <name evidence="4" type="ORF">J8273_2065</name>
</gene>
<organism evidence="4 5">
    <name type="scientific">Carpediemonas membranifera</name>
    <dbReference type="NCBI Taxonomy" id="201153"/>
    <lineage>
        <taxon>Eukaryota</taxon>
        <taxon>Metamonada</taxon>
        <taxon>Carpediemonas-like organisms</taxon>
        <taxon>Carpediemonas</taxon>
    </lineage>
</organism>